<dbReference type="Proteomes" id="UP000006222">
    <property type="component" value="Unassembled WGS sequence"/>
</dbReference>
<dbReference type="InterPro" id="IPR044672">
    <property type="entry name" value="MOCS2A"/>
</dbReference>
<comment type="caution">
    <text evidence="4">The sequence shown here is derived from an EMBL/GenBank/DDBJ whole genome shotgun (WGS) entry which is preliminary data.</text>
</comment>
<dbReference type="PANTHER" id="PTHR33359:SF1">
    <property type="entry name" value="MOLYBDOPTERIN SYNTHASE SULFUR CARRIER SUBUNIT"/>
    <property type="match status" value="1"/>
</dbReference>
<protein>
    <recommendedName>
        <fullName evidence="3">Molybdopterin synthase sulfur carrier subunit</fullName>
    </recommendedName>
</protein>
<proteinExistence type="inferred from homology"/>
<dbReference type="SUPFAM" id="SSF54285">
    <property type="entry name" value="MoaD/ThiS"/>
    <property type="match status" value="1"/>
</dbReference>
<dbReference type="Gene3D" id="3.10.20.30">
    <property type="match status" value="1"/>
</dbReference>
<organism evidence="4 5">
    <name type="scientific">Rhodopirellula baltica WH47</name>
    <dbReference type="NCBI Taxonomy" id="991778"/>
    <lineage>
        <taxon>Bacteria</taxon>
        <taxon>Pseudomonadati</taxon>
        <taxon>Planctomycetota</taxon>
        <taxon>Planctomycetia</taxon>
        <taxon>Pirellulales</taxon>
        <taxon>Pirellulaceae</taxon>
        <taxon>Rhodopirellula</taxon>
    </lineage>
</organism>
<evidence type="ECO:0000256" key="2">
    <source>
        <dbReference type="ARBA" id="ARBA00024200"/>
    </source>
</evidence>
<dbReference type="InterPro" id="IPR003749">
    <property type="entry name" value="ThiS/MoaD-like"/>
</dbReference>
<reference evidence="4 5" key="1">
    <citation type="journal article" date="2013" name="Mar. Genomics">
        <title>Expression of sulfatases in Rhodopirellula baltica and the diversity of sulfatases in the genus Rhodopirellula.</title>
        <authorList>
            <person name="Wegner C.E."/>
            <person name="Richter-Heitmann T."/>
            <person name="Klindworth A."/>
            <person name="Klockow C."/>
            <person name="Richter M."/>
            <person name="Achstetter T."/>
            <person name="Glockner F.O."/>
            <person name="Harder J."/>
        </authorList>
    </citation>
    <scope>NUCLEOTIDE SEQUENCE [LARGE SCALE GENOMIC DNA]</scope>
    <source>
        <strain evidence="4 5">WH47</strain>
    </source>
</reference>
<dbReference type="EMBL" id="AFAR01000073">
    <property type="protein sequence ID" value="EGF28695.1"/>
    <property type="molecule type" value="Genomic_DNA"/>
</dbReference>
<keyword evidence="1" id="KW-0547">Nucleotide-binding</keyword>
<comment type="similarity">
    <text evidence="2">Belongs to the MoaD family.</text>
</comment>
<evidence type="ECO:0000256" key="3">
    <source>
        <dbReference type="ARBA" id="ARBA00024247"/>
    </source>
</evidence>
<dbReference type="UniPathway" id="UPA00344"/>
<dbReference type="GO" id="GO:1990133">
    <property type="term" value="C:molybdopterin adenylyltransferase complex"/>
    <property type="evidence" value="ECO:0007669"/>
    <property type="project" value="TreeGrafter"/>
</dbReference>
<evidence type="ECO:0000313" key="4">
    <source>
        <dbReference type="EMBL" id="EGF28695.1"/>
    </source>
</evidence>
<dbReference type="InterPro" id="IPR016155">
    <property type="entry name" value="Mopterin_synth/thiamin_S_b"/>
</dbReference>
<evidence type="ECO:0000256" key="1">
    <source>
        <dbReference type="ARBA" id="ARBA00022741"/>
    </source>
</evidence>
<dbReference type="InterPro" id="IPR012675">
    <property type="entry name" value="Beta-grasp_dom_sf"/>
</dbReference>
<dbReference type="AlphaFoldDB" id="F2ANQ1"/>
<dbReference type="PANTHER" id="PTHR33359">
    <property type="entry name" value="MOLYBDOPTERIN SYNTHASE SULFUR CARRIER SUBUNIT"/>
    <property type="match status" value="1"/>
</dbReference>
<accession>F2ANQ1</accession>
<dbReference type="CDD" id="cd00754">
    <property type="entry name" value="Ubl_MoaD"/>
    <property type="match status" value="1"/>
</dbReference>
<dbReference type="PATRIC" id="fig|991778.3.peg.1387"/>
<dbReference type="GO" id="GO:0006777">
    <property type="term" value="P:Mo-molybdopterin cofactor biosynthetic process"/>
    <property type="evidence" value="ECO:0007669"/>
    <property type="project" value="InterPro"/>
</dbReference>
<name>F2ANQ1_RHOBT</name>
<dbReference type="RefSeq" id="WP_007325268.1">
    <property type="nucleotide sequence ID" value="NZ_AFAR01000073.1"/>
</dbReference>
<dbReference type="GO" id="GO:0000166">
    <property type="term" value="F:nucleotide binding"/>
    <property type="evidence" value="ECO:0007669"/>
    <property type="project" value="UniProtKB-KW"/>
</dbReference>
<gene>
    <name evidence="4" type="ORF">RBWH47_05788</name>
</gene>
<sequence>MNEPRSIEVLLFAGASEAADGADRVIVQSHENTTASELMKQLADQYSALAPLAQRSRLAIDQKYVSPNHVIQPGAEVALIPPVSGG</sequence>
<dbReference type="Pfam" id="PF02597">
    <property type="entry name" value="ThiS"/>
    <property type="match status" value="1"/>
</dbReference>
<evidence type="ECO:0000313" key="5">
    <source>
        <dbReference type="Proteomes" id="UP000006222"/>
    </source>
</evidence>